<feature type="region of interest" description="Disordered" evidence="1">
    <location>
        <begin position="131"/>
        <end position="153"/>
    </location>
</feature>
<protein>
    <submittedName>
        <fullName evidence="2">Uncharacterized protein</fullName>
    </submittedName>
</protein>
<feature type="region of interest" description="Disordered" evidence="1">
    <location>
        <begin position="185"/>
        <end position="212"/>
    </location>
</feature>
<accession>A0AAN7N9W6</accession>
<comment type="caution">
    <text evidence="2">The sequence shown here is derived from an EMBL/GenBank/DDBJ whole genome shotgun (WGS) entry which is preliminary data.</text>
</comment>
<evidence type="ECO:0000313" key="3">
    <source>
        <dbReference type="Proteomes" id="UP001333110"/>
    </source>
</evidence>
<dbReference type="EMBL" id="JAUNZN010000030">
    <property type="protein sequence ID" value="KAK4807441.1"/>
    <property type="molecule type" value="Genomic_DNA"/>
</dbReference>
<organism evidence="2 3">
    <name type="scientific">Mycteria americana</name>
    <name type="common">Wood stork</name>
    <dbReference type="NCBI Taxonomy" id="33587"/>
    <lineage>
        <taxon>Eukaryota</taxon>
        <taxon>Metazoa</taxon>
        <taxon>Chordata</taxon>
        <taxon>Craniata</taxon>
        <taxon>Vertebrata</taxon>
        <taxon>Euteleostomi</taxon>
        <taxon>Archelosauria</taxon>
        <taxon>Archosauria</taxon>
        <taxon>Dinosauria</taxon>
        <taxon>Saurischia</taxon>
        <taxon>Theropoda</taxon>
        <taxon>Coelurosauria</taxon>
        <taxon>Aves</taxon>
        <taxon>Neognathae</taxon>
        <taxon>Neoaves</taxon>
        <taxon>Aequornithes</taxon>
        <taxon>Ciconiiformes</taxon>
        <taxon>Ciconiidae</taxon>
        <taxon>Mycteria</taxon>
    </lineage>
</organism>
<reference evidence="2 3" key="1">
    <citation type="journal article" date="2023" name="J. Hered.">
        <title>Chromosome-level genome of the wood stork (Mycteria americana) provides insight into avian chromosome evolution.</title>
        <authorList>
            <person name="Flamio R. Jr."/>
            <person name="Ramstad K.M."/>
        </authorList>
    </citation>
    <scope>NUCLEOTIDE SEQUENCE [LARGE SCALE GENOMIC DNA]</scope>
    <source>
        <strain evidence="2">JAX WOST 10</strain>
    </source>
</reference>
<evidence type="ECO:0000313" key="2">
    <source>
        <dbReference type="EMBL" id="KAK4807441.1"/>
    </source>
</evidence>
<name>A0AAN7N9W6_MYCAM</name>
<sequence length="212" mass="23642">MGPLLQLVQVPLDGILSLRHVNHTTQLGIICKLAEDALDPTVYVVDEDIKHSNRDEINLSEAVPSLTHKAIHLLLVITVHLTHLSDRATKDARVLLIDVRHTLLRALHPMHGGDGHLAEKEQDCQVLQARAAETATPDQRDDQNRRDFHRWSKGTANKQADYYACDTSATTVQHAAQSRANPLLLKSANGSHPKRGHPWNITTQSMKHQSMN</sequence>
<evidence type="ECO:0000256" key="1">
    <source>
        <dbReference type="SAM" id="MobiDB-lite"/>
    </source>
</evidence>
<keyword evidence="3" id="KW-1185">Reference proteome</keyword>
<dbReference type="Proteomes" id="UP001333110">
    <property type="component" value="Unassembled WGS sequence"/>
</dbReference>
<dbReference type="AlphaFoldDB" id="A0AAN7N9W6"/>
<feature type="compositionally biased region" description="Basic and acidic residues" evidence="1">
    <location>
        <begin position="138"/>
        <end position="150"/>
    </location>
</feature>
<feature type="compositionally biased region" description="Polar residues" evidence="1">
    <location>
        <begin position="200"/>
        <end position="212"/>
    </location>
</feature>
<proteinExistence type="predicted"/>
<gene>
    <name evidence="2" type="ORF">QYF61_001992</name>
</gene>